<accession>A0A9N8EIJ7</accession>
<dbReference type="AlphaFoldDB" id="A0A9N8EIJ7"/>
<keyword evidence="3" id="KW-0677">Repeat</keyword>
<dbReference type="InterPro" id="IPR032675">
    <property type="entry name" value="LRR_dom_sf"/>
</dbReference>
<dbReference type="InterPro" id="IPR051716">
    <property type="entry name" value="Plant_RL_S/T_kinase"/>
</dbReference>
<feature type="region of interest" description="Disordered" evidence="4">
    <location>
        <begin position="77"/>
        <end position="121"/>
    </location>
</feature>
<dbReference type="PROSITE" id="PS51450">
    <property type="entry name" value="LRR"/>
    <property type="match status" value="1"/>
</dbReference>
<evidence type="ECO:0000256" key="3">
    <source>
        <dbReference type="ARBA" id="ARBA00022737"/>
    </source>
</evidence>
<keyword evidence="2" id="KW-0732">Signal</keyword>
<evidence type="ECO:0000256" key="5">
    <source>
        <dbReference type="SAM" id="Phobius"/>
    </source>
</evidence>
<dbReference type="SUPFAM" id="SSF52058">
    <property type="entry name" value="L domain-like"/>
    <property type="match status" value="1"/>
</dbReference>
<evidence type="ECO:0000256" key="2">
    <source>
        <dbReference type="ARBA" id="ARBA00022729"/>
    </source>
</evidence>
<organism evidence="6 7">
    <name type="scientific">Seminavis robusta</name>
    <dbReference type="NCBI Taxonomy" id="568900"/>
    <lineage>
        <taxon>Eukaryota</taxon>
        <taxon>Sar</taxon>
        <taxon>Stramenopiles</taxon>
        <taxon>Ochrophyta</taxon>
        <taxon>Bacillariophyta</taxon>
        <taxon>Bacillariophyceae</taxon>
        <taxon>Bacillariophycidae</taxon>
        <taxon>Naviculales</taxon>
        <taxon>Naviculaceae</taxon>
        <taxon>Seminavis</taxon>
    </lineage>
</organism>
<feature type="compositionally biased region" description="Polar residues" evidence="4">
    <location>
        <begin position="101"/>
        <end position="110"/>
    </location>
</feature>
<evidence type="ECO:0000256" key="1">
    <source>
        <dbReference type="ARBA" id="ARBA00004167"/>
    </source>
</evidence>
<keyword evidence="5" id="KW-0472">Membrane</keyword>
<protein>
    <recommendedName>
        <fullName evidence="8">L domain-like protein</fullName>
    </recommendedName>
</protein>
<keyword evidence="7" id="KW-1185">Reference proteome</keyword>
<dbReference type="PANTHER" id="PTHR48053">
    <property type="entry name" value="LEUCINE RICH REPEAT FAMILY PROTEIN, EXPRESSED"/>
    <property type="match status" value="1"/>
</dbReference>
<comment type="caution">
    <text evidence="6">The sequence shown here is derived from an EMBL/GenBank/DDBJ whole genome shotgun (WGS) entry which is preliminary data.</text>
</comment>
<evidence type="ECO:0000256" key="4">
    <source>
        <dbReference type="SAM" id="MobiDB-lite"/>
    </source>
</evidence>
<dbReference type="Pfam" id="PF00560">
    <property type="entry name" value="LRR_1"/>
    <property type="match status" value="4"/>
</dbReference>
<dbReference type="FunFam" id="3.80.10.10:FF:000383">
    <property type="entry name" value="Leucine-rich repeat receptor protein kinase EMS1"/>
    <property type="match status" value="2"/>
</dbReference>
<dbReference type="EMBL" id="CAICTM010001046">
    <property type="protein sequence ID" value="CAB9519794.1"/>
    <property type="molecule type" value="Genomic_DNA"/>
</dbReference>
<comment type="subcellular location">
    <subcellularLocation>
        <location evidence="1">Membrane</location>
        <topology evidence="1">Single-pass membrane protein</topology>
    </subcellularLocation>
</comment>
<dbReference type="OrthoDB" id="1394818at2759"/>
<gene>
    <name evidence="6" type="ORF">SEMRO_1048_G235200.2</name>
</gene>
<proteinExistence type="predicted"/>
<sequence>MENKLEDESSNTSEVELPLPPDLLDDIEAGMSTLPSDLPVMRVNCSCSPQGDEMSRITANTDNIDEGDLMYDGHDLTKTSVAGGTEQTSDDNEECPRPTGAASSNISLTPSLRAAAPTPLRSSRRLSLPGAFRMGLGGVTVPATDEISRDESQSVESVGFQTHNAHEAMNEVLIEATLVSDQSIVTDDECRPRRQSDSMQFSIAASNQPDVALVEATPLHRFCLCDMLGNWKAICFIILVIIAIVAVAATIERNRLAGNLALEPPPQEVKDPSILEDLSTVAPPSVLTTPITPTPTALHVSSVSILSVLEEAEIPLKYPSEAPIQGAEGSSAGAEKPPEQSFVLAPILSPTKAPTLEPTTRAPMLAPTEAPSFTPSNHQRTETPSSEPVPTTLALAEAPSFIPSNHQVTETPSSGPVPPMLALSEAPSFIPSNHQVTETPTSAPTLIKLPLPEYTLQALNNPRSPQSLALDWLFEDPKQLEYSTDKQIQRFALATFYFALNGELWMNRTNWLSYDFDECLWHTDLEPQERVCVTATTPVQDSEYQALVMHTNDMVGNLPKETWLLTSLSTVALFEQPVRGELPEEVGSLTNMKDLTLRQLVLTGSLPSTLGRLGQLTSLKMDKNWFHGSIPSEFGRMENIQHIYLSRNNLSGPLPSDLGVLPNLEVLSIHSNAISGMIPTELGLLPKLQKAYLSNNQFTGVLPLELITELTASSLQILDLGNNKISGTLPASLGLLTNAHTLDLYGNQITGSLPTELGLLENVSSILLDSNHLTGTVPSQLGLLTNLDALSLENNALSGSLPEEICNLKMINQNIIIIVDCSDVSCSCDCCGCNCGITSGSGEVTLTSRVANDLHQSTLP</sequence>
<keyword evidence="5" id="KW-1133">Transmembrane helix</keyword>
<feature type="transmembrane region" description="Helical" evidence="5">
    <location>
        <begin position="231"/>
        <end position="251"/>
    </location>
</feature>
<dbReference type="PANTHER" id="PTHR48053:SF32">
    <property type="entry name" value="LEUCINE RICH REPEAT FAMILY PROTEIN, EXPRESSED"/>
    <property type="match status" value="1"/>
</dbReference>
<evidence type="ECO:0000313" key="7">
    <source>
        <dbReference type="Proteomes" id="UP001153069"/>
    </source>
</evidence>
<keyword evidence="5" id="KW-0812">Transmembrane</keyword>
<dbReference type="InterPro" id="IPR001611">
    <property type="entry name" value="Leu-rich_rpt"/>
</dbReference>
<feature type="region of interest" description="Disordered" evidence="4">
    <location>
        <begin position="351"/>
        <end position="389"/>
    </location>
</feature>
<dbReference type="Gene3D" id="3.80.10.10">
    <property type="entry name" value="Ribonuclease Inhibitor"/>
    <property type="match status" value="2"/>
</dbReference>
<dbReference type="Proteomes" id="UP001153069">
    <property type="component" value="Unassembled WGS sequence"/>
</dbReference>
<evidence type="ECO:0000313" key="6">
    <source>
        <dbReference type="EMBL" id="CAB9519794.1"/>
    </source>
</evidence>
<dbReference type="GO" id="GO:0016020">
    <property type="term" value="C:membrane"/>
    <property type="evidence" value="ECO:0007669"/>
    <property type="project" value="UniProtKB-SubCell"/>
</dbReference>
<evidence type="ECO:0008006" key="8">
    <source>
        <dbReference type="Google" id="ProtNLM"/>
    </source>
</evidence>
<name>A0A9N8EIJ7_9STRA</name>
<feature type="compositionally biased region" description="Polar residues" evidence="4">
    <location>
        <begin position="78"/>
        <end position="87"/>
    </location>
</feature>
<reference evidence="6" key="1">
    <citation type="submission" date="2020-06" db="EMBL/GenBank/DDBJ databases">
        <authorList>
            <consortium name="Plant Systems Biology data submission"/>
        </authorList>
    </citation>
    <scope>NUCLEOTIDE SEQUENCE</scope>
    <source>
        <strain evidence="6">D6</strain>
    </source>
</reference>
<feature type="region of interest" description="Disordered" evidence="4">
    <location>
        <begin position="1"/>
        <end position="20"/>
    </location>
</feature>